<evidence type="ECO:0000313" key="14">
    <source>
        <dbReference type="EMBL" id="THV30657.1"/>
    </source>
</evidence>
<comment type="similarity">
    <text evidence="1">Belongs to the protein kinase superfamily. RIO-type Ser/Thr kinase family.</text>
</comment>
<dbReference type="InterPro" id="IPR011009">
    <property type="entry name" value="Kinase-like_dom_sf"/>
</dbReference>
<dbReference type="OrthoDB" id="9795258at2"/>
<dbReference type="GO" id="GO:0005524">
    <property type="term" value="F:ATP binding"/>
    <property type="evidence" value="ECO:0007669"/>
    <property type="project" value="UniProtKB-KW"/>
</dbReference>
<evidence type="ECO:0000256" key="3">
    <source>
        <dbReference type="ARBA" id="ARBA00022527"/>
    </source>
</evidence>
<comment type="catalytic activity">
    <reaction evidence="10">
        <text>L-threonyl-[protein] + ATP = O-phospho-L-threonyl-[protein] + ADP + H(+)</text>
        <dbReference type="Rhea" id="RHEA:46608"/>
        <dbReference type="Rhea" id="RHEA-COMP:11060"/>
        <dbReference type="Rhea" id="RHEA-COMP:11605"/>
        <dbReference type="ChEBI" id="CHEBI:15378"/>
        <dbReference type="ChEBI" id="CHEBI:30013"/>
        <dbReference type="ChEBI" id="CHEBI:30616"/>
        <dbReference type="ChEBI" id="CHEBI:61977"/>
        <dbReference type="ChEBI" id="CHEBI:456216"/>
        <dbReference type="EC" id="2.7.11.1"/>
    </reaction>
</comment>
<proteinExistence type="inferred from homology"/>
<dbReference type="InterPro" id="IPR051272">
    <property type="entry name" value="RIO-type_Ser/Thr_kinase"/>
</dbReference>
<protein>
    <recommendedName>
        <fullName evidence="2">non-specific serine/threonine protein kinase</fullName>
        <ecNumber evidence="2">2.7.11.1</ecNumber>
    </recommendedName>
</protein>
<keyword evidence="3" id="KW-0723">Serine/threonine-protein kinase</keyword>
<dbReference type="InterPro" id="IPR000687">
    <property type="entry name" value="RIO_kinase"/>
</dbReference>
<evidence type="ECO:0000256" key="8">
    <source>
        <dbReference type="ARBA" id="ARBA00022840"/>
    </source>
</evidence>
<reference evidence="14 15" key="1">
    <citation type="journal article" date="2018" name="Int. J. Syst. Evol. Microbiol.">
        <title>Glycomyces paridis sp. nov., isolated from the medicinal plant Paris polyphylla.</title>
        <authorList>
            <person name="Fang X.M."/>
            <person name="Bai J.L."/>
            <person name="Su J."/>
            <person name="Zhao L.L."/>
            <person name="Liu H.Y."/>
            <person name="Ma B.P."/>
            <person name="Zhang Y.Q."/>
            <person name="Yu L.Y."/>
        </authorList>
    </citation>
    <scope>NUCLEOTIDE SEQUENCE [LARGE SCALE GENOMIC DNA]</scope>
    <source>
        <strain evidence="14 15">CPCC 204357</strain>
    </source>
</reference>
<comment type="caution">
    <text evidence="14">The sequence shown here is derived from an EMBL/GenBank/DDBJ whole genome shotgun (WGS) entry which is preliminary data.</text>
</comment>
<sequence>MTPQEPATLARKSEYSDSFQSTKRRRRDFADDEVFSAEDQARFEEMRTEFDEGPTDDGPPTGDRWSIWWDSEPLQRGPEPRPDWVITEHGAVDYELGVLKTGKEADVFLIERALPGTDRAVILAAKRYRSAEHTQFNRAGDYTAGRGAKRSRDARAMAKRTAFGLEQAAGRWAASEFDALKRLYEVGAPVPYPVQILGTEVIMEFIGHGRTAAPRLAETRPDPDELDHLWDQAAEALRLMTEQGFAHGDLSPYNTVVHDGRLVVLDLPQIVDIYANPLGREFLLRDVENIGTWFTARGMPRQEVDDLLTELAAITRMP</sequence>
<comment type="catalytic activity">
    <reaction evidence="11">
        <text>L-seryl-[protein] + ATP = O-phospho-L-seryl-[protein] + ADP + H(+)</text>
        <dbReference type="Rhea" id="RHEA:17989"/>
        <dbReference type="Rhea" id="RHEA-COMP:9863"/>
        <dbReference type="Rhea" id="RHEA-COMP:11604"/>
        <dbReference type="ChEBI" id="CHEBI:15378"/>
        <dbReference type="ChEBI" id="CHEBI:29999"/>
        <dbReference type="ChEBI" id="CHEBI:30616"/>
        <dbReference type="ChEBI" id="CHEBI:83421"/>
        <dbReference type="ChEBI" id="CHEBI:456216"/>
        <dbReference type="EC" id="2.7.11.1"/>
    </reaction>
</comment>
<dbReference type="EC" id="2.7.11.1" evidence="2"/>
<dbReference type="Gene3D" id="3.30.200.20">
    <property type="entry name" value="Phosphorylase Kinase, domain 1"/>
    <property type="match status" value="1"/>
</dbReference>
<dbReference type="SMART" id="SM00090">
    <property type="entry name" value="RIO"/>
    <property type="match status" value="1"/>
</dbReference>
<evidence type="ECO:0000256" key="1">
    <source>
        <dbReference type="ARBA" id="ARBA00009196"/>
    </source>
</evidence>
<evidence type="ECO:0000256" key="6">
    <source>
        <dbReference type="ARBA" id="ARBA00022741"/>
    </source>
</evidence>
<evidence type="ECO:0000256" key="2">
    <source>
        <dbReference type="ARBA" id="ARBA00012513"/>
    </source>
</evidence>
<evidence type="ECO:0000256" key="11">
    <source>
        <dbReference type="ARBA" id="ARBA00048679"/>
    </source>
</evidence>
<keyword evidence="5" id="KW-0479">Metal-binding</keyword>
<organism evidence="14 15">
    <name type="scientific">Glycomyces paridis</name>
    <dbReference type="NCBI Taxonomy" id="2126555"/>
    <lineage>
        <taxon>Bacteria</taxon>
        <taxon>Bacillati</taxon>
        <taxon>Actinomycetota</taxon>
        <taxon>Actinomycetes</taxon>
        <taxon>Glycomycetales</taxon>
        <taxon>Glycomycetaceae</taxon>
        <taxon>Glycomyces</taxon>
    </lineage>
</organism>
<dbReference type="AlphaFoldDB" id="A0A4S8PJ09"/>
<keyword evidence="8" id="KW-0067">ATP-binding</keyword>
<gene>
    <name evidence="14" type="ORF">E9998_04520</name>
</gene>
<dbReference type="Proteomes" id="UP000305792">
    <property type="component" value="Unassembled WGS sequence"/>
</dbReference>
<accession>A0A4S8PJ09</accession>
<dbReference type="Gene3D" id="1.10.510.10">
    <property type="entry name" value="Transferase(Phosphotransferase) domain 1"/>
    <property type="match status" value="1"/>
</dbReference>
<name>A0A4S8PJ09_9ACTN</name>
<feature type="region of interest" description="Disordered" evidence="12">
    <location>
        <begin position="1"/>
        <end position="31"/>
    </location>
</feature>
<evidence type="ECO:0000313" key="15">
    <source>
        <dbReference type="Proteomes" id="UP000305792"/>
    </source>
</evidence>
<evidence type="ECO:0000256" key="10">
    <source>
        <dbReference type="ARBA" id="ARBA00047899"/>
    </source>
</evidence>
<dbReference type="InterPro" id="IPR018934">
    <property type="entry name" value="RIO_dom"/>
</dbReference>
<dbReference type="PANTHER" id="PTHR45723">
    <property type="entry name" value="SERINE/THREONINE-PROTEIN KINASE RIO1"/>
    <property type="match status" value="1"/>
</dbReference>
<evidence type="ECO:0000256" key="5">
    <source>
        <dbReference type="ARBA" id="ARBA00022723"/>
    </source>
</evidence>
<evidence type="ECO:0000256" key="7">
    <source>
        <dbReference type="ARBA" id="ARBA00022777"/>
    </source>
</evidence>
<keyword evidence="7 14" id="KW-0418">Kinase</keyword>
<evidence type="ECO:0000256" key="9">
    <source>
        <dbReference type="ARBA" id="ARBA00022842"/>
    </source>
</evidence>
<dbReference type="GO" id="GO:0046872">
    <property type="term" value="F:metal ion binding"/>
    <property type="evidence" value="ECO:0007669"/>
    <property type="project" value="UniProtKB-KW"/>
</dbReference>
<evidence type="ECO:0000256" key="4">
    <source>
        <dbReference type="ARBA" id="ARBA00022679"/>
    </source>
</evidence>
<keyword evidence="6" id="KW-0547">Nucleotide-binding</keyword>
<dbReference type="Pfam" id="PF01163">
    <property type="entry name" value="RIO1"/>
    <property type="match status" value="1"/>
</dbReference>
<feature type="domain" description="RIO kinase" evidence="13">
    <location>
        <begin position="63"/>
        <end position="313"/>
    </location>
</feature>
<dbReference type="EMBL" id="STGX01000003">
    <property type="protein sequence ID" value="THV30657.1"/>
    <property type="molecule type" value="Genomic_DNA"/>
</dbReference>
<dbReference type="GO" id="GO:0004674">
    <property type="term" value="F:protein serine/threonine kinase activity"/>
    <property type="evidence" value="ECO:0007669"/>
    <property type="project" value="UniProtKB-KW"/>
</dbReference>
<keyword evidence="9" id="KW-0460">Magnesium</keyword>
<keyword evidence="15" id="KW-1185">Reference proteome</keyword>
<evidence type="ECO:0000256" key="12">
    <source>
        <dbReference type="SAM" id="MobiDB-lite"/>
    </source>
</evidence>
<evidence type="ECO:0000259" key="13">
    <source>
        <dbReference type="SMART" id="SM00090"/>
    </source>
</evidence>
<keyword evidence="4" id="KW-0808">Transferase</keyword>
<dbReference type="SUPFAM" id="SSF56112">
    <property type="entry name" value="Protein kinase-like (PK-like)"/>
    <property type="match status" value="1"/>
</dbReference>